<keyword evidence="2" id="KW-0238">DNA-binding</keyword>
<keyword evidence="7" id="KW-1185">Reference proteome</keyword>
<dbReference type="InterPro" id="IPR036390">
    <property type="entry name" value="WH_DNA-bd_sf"/>
</dbReference>
<dbReference type="CDD" id="cd00038">
    <property type="entry name" value="CAP_ED"/>
    <property type="match status" value="1"/>
</dbReference>
<reference evidence="6 7" key="1">
    <citation type="submission" date="2018-06" db="EMBL/GenBank/DDBJ databases">
        <title>Nitrincola tibetense sp. nov., isolated from Lake XuguoCo on Tibetan Plateau.</title>
        <authorList>
            <person name="Xing P."/>
        </authorList>
    </citation>
    <scope>NUCLEOTIDE SEQUENCE [LARGE SCALE GENOMIC DNA]</scope>
    <source>
        <strain evidence="7">xg18</strain>
    </source>
</reference>
<dbReference type="PROSITE" id="PS51063">
    <property type="entry name" value="HTH_CRP_2"/>
    <property type="match status" value="1"/>
</dbReference>
<dbReference type="GO" id="GO:0003677">
    <property type="term" value="F:DNA binding"/>
    <property type="evidence" value="ECO:0007669"/>
    <property type="project" value="UniProtKB-KW"/>
</dbReference>
<sequence>MVATPDKADDPKQNRILAGLQDVDYSRFLNDLEGVSLQSGQVLYKPGEKLEHVYFPTSGIVSRVFTTQNGSSAGLAMTGNDGFVGIPLLLGGIHSAYEAVVQSKGYAYRLSAEVYTWELEQSENLLQLSLAYVQALMTQIAQSVVCNRHHQADQQLCRWLLLSLDLLGGNQIEMTQEIIANMLGVRRECITAAAGKLQAAGLIHYSRGRIVVVDRPGIEQRACECYHVVKSEYDRLFGQKHIPRSIERFRHNPATLRQRAENRLQEMPVPPPNNTWDSSRMIQELQIHQIELEMNNEELKRAYDETDALRAHYVDIYDFAPAPYLTLNSIGSILEMNLAAAILIKIKRSHKDRHRFQSLLTDLSLPIFQNFLNDILNGKAINSCEVTLKPRSQHPETLIKLEGVPNEEGKECRINMSKI</sequence>
<dbReference type="Pfam" id="PF13545">
    <property type="entry name" value="HTH_Crp_2"/>
    <property type="match status" value="1"/>
</dbReference>
<dbReference type="AlphaFoldDB" id="A0A364NK90"/>
<feature type="domain" description="Cyclic nucleotide-binding" evidence="4">
    <location>
        <begin position="16"/>
        <end position="105"/>
    </location>
</feature>
<dbReference type="PANTHER" id="PTHR24567">
    <property type="entry name" value="CRP FAMILY TRANSCRIPTIONAL REGULATORY PROTEIN"/>
    <property type="match status" value="1"/>
</dbReference>
<dbReference type="Pfam" id="PF00027">
    <property type="entry name" value="cNMP_binding"/>
    <property type="match status" value="1"/>
</dbReference>
<dbReference type="InterPro" id="IPR014710">
    <property type="entry name" value="RmlC-like_jellyroll"/>
</dbReference>
<evidence type="ECO:0000256" key="2">
    <source>
        <dbReference type="ARBA" id="ARBA00023125"/>
    </source>
</evidence>
<evidence type="ECO:0000259" key="4">
    <source>
        <dbReference type="PROSITE" id="PS50042"/>
    </source>
</evidence>
<evidence type="ECO:0000256" key="1">
    <source>
        <dbReference type="ARBA" id="ARBA00023015"/>
    </source>
</evidence>
<dbReference type="InterPro" id="IPR036388">
    <property type="entry name" value="WH-like_DNA-bd_sf"/>
</dbReference>
<dbReference type="PANTHER" id="PTHR24567:SF74">
    <property type="entry name" value="HTH-TYPE TRANSCRIPTIONAL REGULATOR ARCR"/>
    <property type="match status" value="1"/>
</dbReference>
<dbReference type="SUPFAM" id="SSF46785">
    <property type="entry name" value="Winged helix' DNA-binding domain"/>
    <property type="match status" value="1"/>
</dbReference>
<evidence type="ECO:0000259" key="5">
    <source>
        <dbReference type="PROSITE" id="PS51063"/>
    </source>
</evidence>
<feature type="domain" description="HTH crp-type" evidence="5">
    <location>
        <begin position="150"/>
        <end position="216"/>
    </location>
</feature>
<dbReference type="OrthoDB" id="8969464at2"/>
<evidence type="ECO:0000256" key="3">
    <source>
        <dbReference type="ARBA" id="ARBA00023163"/>
    </source>
</evidence>
<dbReference type="GO" id="GO:0003700">
    <property type="term" value="F:DNA-binding transcription factor activity"/>
    <property type="evidence" value="ECO:0007669"/>
    <property type="project" value="TreeGrafter"/>
</dbReference>
<dbReference type="EMBL" id="QKRX01000010">
    <property type="protein sequence ID" value="RAU17451.1"/>
    <property type="molecule type" value="Genomic_DNA"/>
</dbReference>
<dbReference type="SMART" id="SM00419">
    <property type="entry name" value="HTH_CRP"/>
    <property type="match status" value="1"/>
</dbReference>
<dbReference type="Gene3D" id="2.60.120.10">
    <property type="entry name" value="Jelly Rolls"/>
    <property type="match status" value="1"/>
</dbReference>
<gene>
    <name evidence="6" type="ORF">DN062_13515</name>
</gene>
<dbReference type="SUPFAM" id="SSF51206">
    <property type="entry name" value="cAMP-binding domain-like"/>
    <property type="match status" value="1"/>
</dbReference>
<dbReference type="InterPro" id="IPR018490">
    <property type="entry name" value="cNMP-bd_dom_sf"/>
</dbReference>
<dbReference type="Proteomes" id="UP000250744">
    <property type="component" value="Unassembled WGS sequence"/>
</dbReference>
<dbReference type="InterPro" id="IPR050397">
    <property type="entry name" value="Env_Response_Regulators"/>
</dbReference>
<dbReference type="PROSITE" id="PS50042">
    <property type="entry name" value="CNMP_BINDING_3"/>
    <property type="match status" value="1"/>
</dbReference>
<comment type="caution">
    <text evidence="6">The sequence shown here is derived from an EMBL/GenBank/DDBJ whole genome shotgun (WGS) entry which is preliminary data.</text>
</comment>
<proteinExistence type="predicted"/>
<organism evidence="6 7">
    <name type="scientific">Nitrincola tibetensis</name>
    <dbReference type="NCBI Taxonomy" id="2219697"/>
    <lineage>
        <taxon>Bacteria</taxon>
        <taxon>Pseudomonadati</taxon>
        <taxon>Pseudomonadota</taxon>
        <taxon>Gammaproteobacteria</taxon>
        <taxon>Oceanospirillales</taxon>
        <taxon>Oceanospirillaceae</taxon>
        <taxon>Nitrincola</taxon>
    </lineage>
</organism>
<accession>A0A364NK90</accession>
<evidence type="ECO:0000313" key="7">
    <source>
        <dbReference type="Proteomes" id="UP000250744"/>
    </source>
</evidence>
<dbReference type="InterPro" id="IPR000595">
    <property type="entry name" value="cNMP-bd_dom"/>
</dbReference>
<dbReference type="Gene3D" id="1.10.10.10">
    <property type="entry name" value="Winged helix-like DNA-binding domain superfamily/Winged helix DNA-binding domain"/>
    <property type="match status" value="1"/>
</dbReference>
<protein>
    <submittedName>
        <fullName evidence="6">Crp/Fnr family transcriptional regulator</fullName>
    </submittedName>
</protein>
<dbReference type="SMART" id="SM00100">
    <property type="entry name" value="cNMP"/>
    <property type="match status" value="1"/>
</dbReference>
<name>A0A364NK90_9GAMM</name>
<dbReference type="GO" id="GO:0005829">
    <property type="term" value="C:cytosol"/>
    <property type="evidence" value="ECO:0007669"/>
    <property type="project" value="TreeGrafter"/>
</dbReference>
<dbReference type="InterPro" id="IPR012318">
    <property type="entry name" value="HTH_CRP"/>
</dbReference>
<keyword evidence="1" id="KW-0805">Transcription regulation</keyword>
<evidence type="ECO:0000313" key="6">
    <source>
        <dbReference type="EMBL" id="RAU17451.1"/>
    </source>
</evidence>
<keyword evidence="3" id="KW-0804">Transcription</keyword>